<dbReference type="SUPFAM" id="SSF51735">
    <property type="entry name" value="NAD(P)-binding Rossmann-fold domains"/>
    <property type="match status" value="1"/>
</dbReference>
<evidence type="ECO:0000313" key="4">
    <source>
        <dbReference type="Proteomes" id="UP001485459"/>
    </source>
</evidence>
<dbReference type="EMBL" id="CP149822">
    <property type="protein sequence ID" value="WZN43778.1"/>
    <property type="molecule type" value="Genomic_DNA"/>
</dbReference>
<dbReference type="InterPro" id="IPR002347">
    <property type="entry name" value="SDR_fam"/>
</dbReference>
<keyword evidence="4" id="KW-1185">Reference proteome</keyword>
<keyword evidence="2" id="KW-0560">Oxidoreductase</keyword>
<proteinExistence type="inferred from homology"/>
<reference evidence="4" key="1">
    <citation type="submission" date="2024-03" db="EMBL/GenBank/DDBJ databases">
        <title>Chitinophaga horti sp. nov., isolated from garden soil.</title>
        <authorList>
            <person name="Lee D.S."/>
            <person name="Han D.M."/>
            <person name="Baek J.H."/>
            <person name="Choi D.G."/>
            <person name="Jeon J.H."/>
            <person name="Jeon C.O."/>
        </authorList>
    </citation>
    <scope>NUCLEOTIDE SEQUENCE [LARGE SCALE GENOMIC DNA]</scope>
    <source>
        <strain evidence="4">GPA1</strain>
    </source>
</reference>
<evidence type="ECO:0000256" key="1">
    <source>
        <dbReference type="ARBA" id="ARBA00006484"/>
    </source>
</evidence>
<dbReference type="PROSITE" id="PS00061">
    <property type="entry name" value="ADH_SHORT"/>
    <property type="match status" value="1"/>
</dbReference>
<evidence type="ECO:0000256" key="2">
    <source>
        <dbReference type="ARBA" id="ARBA00023002"/>
    </source>
</evidence>
<dbReference type="InterPro" id="IPR020904">
    <property type="entry name" value="Sc_DH/Rdtase_CS"/>
</dbReference>
<gene>
    <name evidence="3" type="ORF">WJU16_12150</name>
</gene>
<dbReference type="Proteomes" id="UP001485459">
    <property type="component" value="Chromosome"/>
</dbReference>
<dbReference type="InterPro" id="IPR036291">
    <property type="entry name" value="NAD(P)-bd_dom_sf"/>
</dbReference>
<dbReference type="RefSeq" id="WP_341838573.1">
    <property type="nucleotide sequence ID" value="NZ_CP149822.1"/>
</dbReference>
<dbReference type="Pfam" id="PF13561">
    <property type="entry name" value="adh_short_C2"/>
    <property type="match status" value="1"/>
</dbReference>
<dbReference type="NCBIfam" id="NF009466">
    <property type="entry name" value="PRK12826.1-2"/>
    <property type="match status" value="1"/>
</dbReference>
<sequence length="251" mass="26146">MMEQLFSGKVALVTGAGSGIGEATALLYATQGAKVIVSDINEEHGNGVVDKIRQSGGDAQFVACDVSKPEACEQLVNETLRHYGRLDYACNNAGIGGEANPVGDMSVKGWDTVIAVNLSSVFYCMKYQLPAILKSGGGAIVNMASILGQVGFPHSAGYVAAKHGVVGLTQNAAAEYSAQGVRVNAVGPGFIDTPLLKQMDKATKDMLVSKHPIGRLGKAEEVAEVVIWLSSDKASFVTGAYYAVDGAYLAV</sequence>
<organism evidence="3 4">
    <name type="scientific">Chitinophaga pollutisoli</name>
    <dbReference type="NCBI Taxonomy" id="3133966"/>
    <lineage>
        <taxon>Bacteria</taxon>
        <taxon>Pseudomonadati</taxon>
        <taxon>Bacteroidota</taxon>
        <taxon>Chitinophagia</taxon>
        <taxon>Chitinophagales</taxon>
        <taxon>Chitinophagaceae</taxon>
        <taxon>Chitinophaga</taxon>
    </lineage>
</organism>
<dbReference type="PANTHER" id="PTHR24321">
    <property type="entry name" value="DEHYDROGENASES, SHORT CHAIN"/>
    <property type="match status" value="1"/>
</dbReference>
<evidence type="ECO:0000313" key="3">
    <source>
        <dbReference type="EMBL" id="WZN43778.1"/>
    </source>
</evidence>
<protein>
    <submittedName>
        <fullName evidence="3">SDR family oxidoreductase</fullName>
    </submittedName>
</protein>
<comment type="similarity">
    <text evidence="1">Belongs to the short-chain dehydrogenases/reductases (SDR) family.</text>
</comment>
<name>A0ABZ2YWI3_9BACT</name>
<dbReference type="CDD" id="cd05233">
    <property type="entry name" value="SDR_c"/>
    <property type="match status" value="1"/>
</dbReference>
<dbReference type="PANTHER" id="PTHR24321:SF8">
    <property type="entry name" value="ESTRADIOL 17-BETA-DEHYDROGENASE 8-RELATED"/>
    <property type="match status" value="1"/>
</dbReference>
<dbReference type="NCBIfam" id="NF005559">
    <property type="entry name" value="PRK07231.1"/>
    <property type="match status" value="1"/>
</dbReference>
<dbReference type="Gene3D" id="3.40.50.720">
    <property type="entry name" value="NAD(P)-binding Rossmann-like Domain"/>
    <property type="match status" value="1"/>
</dbReference>
<accession>A0ABZ2YWI3</accession>
<dbReference type="PRINTS" id="PR00081">
    <property type="entry name" value="GDHRDH"/>
</dbReference>
<dbReference type="PRINTS" id="PR00080">
    <property type="entry name" value="SDRFAMILY"/>
</dbReference>